<feature type="transmembrane region" description="Helical" evidence="1">
    <location>
        <begin position="6"/>
        <end position="22"/>
    </location>
</feature>
<feature type="transmembrane region" description="Helical" evidence="1">
    <location>
        <begin position="86"/>
        <end position="103"/>
    </location>
</feature>
<accession>A0A2B3TK77</accession>
<dbReference type="AlphaFoldDB" id="A0A2B3TK77"/>
<proteinExistence type="predicted"/>
<evidence type="ECO:0000256" key="1">
    <source>
        <dbReference type="SAM" id="Phobius"/>
    </source>
</evidence>
<evidence type="ECO:0000313" key="2">
    <source>
        <dbReference type="EMBL" id="PFU37581.1"/>
    </source>
</evidence>
<feature type="transmembrane region" description="Helical" evidence="1">
    <location>
        <begin position="59"/>
        <end position="79"/>
    </location>
</feature>
<evidence type="ECO:0000313" key="3">
    <source>
        <dbReference type="Proteomes" id="UP000224076"/>
    </source>
</evidence>
<comment type="caution">
    <text evidence="2">The sequence shown here is derived from an EMBL/GenBank/DDBJ whole genome shotgun (WGS) entry which is preliminary data.</text>
</comment>
<organism evidence="2 3">
    <name type="scientific">Bacillus cereus</name>
    <dbReference type="NCBI Taxonomy" id="1396"/>
    <lineage>
        <taxon>Bacteria</taxon>
        <taxon>Bacillati</taxon>
        <taxon>Bacillota</taxon>
        <taxon>Bacilli</taxon>
        <taxon>Bacillales</taxon>
        <taxon>Bacillaceae</taxon>
        <taxon>Bacillus</taxon>
        <taxon>Bacillus cereus group</taxon>
    </lineage>
</organism>
<feature type="transmembrane region" description="Helical" evidence="1">
    <location>
        <begin position="115"/>
        <end position="135"/>
    </location>
</feature>
<name>A0A2B3TK77_BACCE</name>
<feature type="transmembrane region" description="Helical" evidence="1">
    <location>
        <begin position="147"/>
        <end position="165"/>
    </location>
</feature>
<feature type="transmembrane region" description="Helical" evidence="1">
    <location>
        <begin position="34"/>
        <end position="53"/>
    </location>
</feature>
<reference evidence="2 3" key="1">
    <citation type="submission" date="2017-09" db="EMBL/GenBank/DDBJ databases">
        <title>Large-scale bioinformatics analysis of Bacillus genomes uncovers conserved roles of natural products in bacterial physiology.</title>
        <authorList>
            <consortium name="Agbiome Team Llc"/>
            <person name="Bleich R.M."/>
            <person name="Grubbs K.J."/>
            <person name="Santa Maria K.C."/>
            <person name="Allen S.E."/>
            <person name="Farag S."/>
            <person name="Shank E.A."/>
            <person name="Bowers A."/>
        </authorList>
    </citation>
    <scope>NUCLEOTIDE SEQUENCE [LARGE SCALE GENOMIC DNA]</scope>
    <source>
        <strain evidence="2 3">AFS061806</strain>
    </source>
</reference>
<dbReference type="RefSeq" id="WP_098501076.1">
    <property type="nucleotide sequence ID" value="NZ_NUXC01000037.1"/>
</dbReference>
<keyword evidence="1" id="KW-1133">Transmembrane helix</keyword>
<protein>
    <submittedName>
        <fullName evidence="2">Uncharacterized protein</fullName>
    </submittedName>
</protein>
<dbReference type="Proteomes" id="UP000224076">
    <property type="component" value="Unassembled WGS sequence"/>
</dbReference>
<gene>
    <name evidence="2" type="ORF">COK86_28470</name>
</gene>
<keyword evidence="1" id="KW-0812">Transmembrane</keyword>
<keyword evidence="1" id="KW-0472">Membrane</keyword>
<sequence>MFAYTLTALTLCCISILITSYISKRKGTLMEYMVFIMSFSMSIGLSIGFYLGILLKGELLYSTLLAILISGFIGFLVGLRFHLYTALEGMFSGLMASMMGAMITEMLNAQQAHSILFISLLLTITITMSCMIHLLSETFSTFIHRRFLLLLSISVVIVLTVFVTFPDHTPPSSSEHDQHMHNAKD</sequence>
<dbReference type="EMBL" id="NVDG01000065">
    <property type="protein sequence ID" value="PFU37581.1"/>
    <property type="molecule type" value="Genomic_DNA"/>
</dbReference>